<dbReference type="AlphaFoldDB" id="A0A0A0UXM1"/>
<dbReference type="EMBL" id="KJ776583">
    <property type="protein sequence ID" value="AIW54919.1"/>
    <property type="molecule type" value="Genomic_DNA"/>
</dbReference>
<evidence type="ECO:0000259" key="1">
    <source>
        <dbReference type="Pfam" id="PF18840"/>
    </source>
</evidence>
<evidence type="ECO:0000313" key="5">
    <source>
        <dbReference type="EMBL" id="AIW55028.1"/>
    </source>
</evidence>
<evidence type="ECO:0000313" key="3">
    <source>
        <dbReference type="EMBL" id="AIW54919.1"/>
    </source>
</evidence>
<geneLocation type="plasmid" evidence="4">
    <name>pKAPB8</name>
</geneLocation>
<evidence type="ECO:0000313" key="4">
    <source>
        <dbReference type="EMBL" id="AIW54974.1"/>
    </source>
</evidence>
<dbReference type="PANTHER" id="PTHR14136">
    <property type="entry name" value="BTB_POZ DOMAIN-CONTAINING PROTEIN KCTD9"/>
    <property type="match status" value="1"/>
</dbReference>
<dbReference type="PANTHER" id="PTHR14136:SF17">
    <property type="entry name" value="BTB_POZ DOMAIN-CONTAINING PROTEIN KCTD9"/>
    <property type="match status" value="1"/>
</dbReference>
<dbReference type="InterPro" id="IPR051082">
    <property type="entry name" value="Pentapeptide-BTB/POZ_domain"/>
</dbReference>
<dbReference type="RefSeq" id="WP_051982771.1">
    <property type="nucleotide sequence ID" value="NZ_KJ776579.1"/>
</dbReference>
<dbReference type="InterPro" id="IPR001646">
    <property type="entry name" value="5peptide_repeat"/>
</dbReference>
<keyword evidence="2" id="KW-0614">Plasmid</keyword>
<dbReference type="EMBL" id="KJ776584">
    <property type="protein sequence ID" value="AIW54974.1"/>
    <property type="molecule type" value="Genomic_DNA"/>
</dbReference>
<proteinExistence type="predicted"/>
<dbReference type="Gene3D" id="2.160.20.80">
    <property type="entry name" value="E3 ubiquitin-protein ligase SopA"/>
    <property type="match status" value="1"/>
</dbReference>
<geneLocation type="plasmid" evidence="3">
    <name>pKAPB3</name>
</geneLocation>
<organism evidence="2">
    <name type="scientific">Clostridium botulinum</name>
    <dbReference type="NCBI Taxonomy" id="1491"/>
    <lineage>
        <taxon>Bacteria</taxon>
        <taxon>Bacillati</taxon>
        <taxon>Bacillota</taxon>
        <taxon>Clostridia</taxon>
        <taxon>Eubacteriales</taxon>
        <taxon>Clostridiaceae</taxon>
        <taxon>Clostridium</taxon>
    </lineage>
</organism>
<dbReference type="InterPro" id="IPR041045">
    <property type="entry name" value="LPD25"/>
</dbReference>
<evidence type="ECO:0000313" key="2">
    <source>
        <dbReference type="EMBL" id="AIW54670.1"/>
    </source>
</evidence>
<dbReference type="SUPFAM" id="SSF141571">
    <property type="entry name" value="Pentapeptide repeat-like"/>
    <property type="match status" value="1"/>
</dbReference>
<geneLocation type="plasmid" evidence="5">
    <name>pDB2</name>
</geneLocation>
<name>A0A0A0UXM1_CLOBO</name>
<feature type="domain" description="Large polyvalent protein associated" evidence="1">
    <location>
        <begin position="4"/>
        <end position="85"/>
    </location>
</feature>
<geneLocation type="plasmid" evidence="2">
    <name>pKAPB2</name>
</geneLocation>
<reference evidence="2" key="1">
    <citation type="journal article" date="2014" name="Genome Biol. Evol.">
        <title>Three classes of plasmid (47-63 kb) carry the type B neurotoxin gene cluster of group II Clostridium botulinum.</title>
        <authorList>
            <person name="Carter A.T."/>
            <person name="Austin J.W."/>
            <person name="Weedmark K.A."/>
            <person name="Corbett C."/>
            <person name="Peck M.W."/>
        </authorList>
    </citation>
    <scope>NUCLEOTIDE SEQUENCE</scope>
    <source>
        <strain evidence="5">DB2</strain>
        <strain evidence="2">KapchunkaB2</strain>
        <strain evidence="3">KapchunkaB3</strain>
        <strain evidence="4">KapchunkaB8</strain>
        <plasmid evidence="5">pDB2</plasmid>
        <plasmid evidence="2">pKAPB2</plasmid>
        <plasmid evidence="3">pKAPB3</plasmid>
        <plasmid evidence="4">pKAPB8</plasmid>
    </source>
</reference>
<accession>A0A0A0UXM1</accession>
<dbReference type="Pfam" id="PF18840">
    <property type="entry name" value="LPD25"/>
    <property type="match status" value="1"/>
</dbReference>
<dbReference type="EMBL" id="KJ776585">
    <property type="protein sequence ID" value="AIW55028.1"/>
    <property type="molecule type" value="Genomic_DNA"/>
</dbReference>
<dbReference type="EMBL" id="KJ776579">
    <property type="protein sequence ID" value="AIW54670.1"/>
    <property type="molecule type" value="Genomic_DNA"/>
</dbReference>
<protein>
    <recommendedName>
        <fullName evidence="1">Large polyvalent protein associated domain-containing protein</fullName>
    </recommendedName>
</protein>
<dbReference type="Pfam" id="PF00805">
    <property type="entry name" value="Pentapeptide"/>
    <property type="match status" value="2"/>
</dbReference>
<sequence>MREESIKVKIGLSESEYFKQGDILTLKQADELFKKHDVRNLDGTYEKVKFDISIDNNIVYGGRYDLGCEERGLIGHLEKSCESIKSMNENGLTSKEDMKYLNNLQEKIIPEIKEIIYENGLTTKDDINKFDFFETTKDINLKDGSLIRKGTEFLIDSCKDNKYKLHFEENSNNIYHNEFGDNYTFTFDDIKDFAIPTQYSINEYENNNTSNKNNNNFKGGSEEMFVKKKEEKEIKHEKIDIKSLLRQHQEWLNSNGQRGKKLDLSNKDLQGMKFLNADLRNVNFRNADLRDCVIYADLRNANLEGIKIENTKFTGSNLSNATIEANKLDLIEHQIKEELDKHKWAFDGLKTNKKEKEKER</sequence>